<reference evidence="3" key="1">
    <citation type="submission" date="2018-08" db="EMBL/GenBank/DDBJ databases">
        <authorList>
            <person name="Cornetti L."/>
        </authorList>
    </citation>
    <scope>NUCLEOTIDE SEQUENCE</scope>
    <source>
        <strain evidence="3">CH-H-2</strain>
    </source>
</reference>
<dbReference type="AlphaFoldDB" id="A0A4Y7NIG7"/>
<organism evidence="3">
    <name type="scientific">Megafenestra aurita</name>
    <dbReference type="NCBI Taxonomy" id="2291010"/>
    <lineage>
        <taxon>Eukaryota</taxon>
        <taxon>Metazoa</taxon>
        <taxon>Ecdysozoa</taxon>
        <taxon>Arthropoda</taxon>
        <taxon>Crustacea</taxon>
        <taxon>Branchiopoda</taxon>
        <taxon>Diplostraca</taxon>
        <taxon>Cladocera</taxon>
        <taxon>Anomopoda</taxon>
        <taxon>Daphniidae</taxon>
        <taxon>Megafenestra</taxon>
    </lineage>
</organism>
<evidence type="ECO:0000259" key="2">
    <source>
        <dbReference type="Pfam" id="PF23079"/>
    </source>
</evidence>
<dbReference type="EMBL" id="LR022747">
    <property type="protein sequence ID" value="SVE92366.1"/>
    <property type="molecule type" value="mRNA"/>
</dbReference>
<protein>
    <submittedName>
        <fullName evidence="3">EOG090X05H5</fullName>
    </submittedName>
</protein>
<feature type="compositionally biased region" description="Low complexity" evidence="1">
    <location>
        <begin position="365"/>
        <end position="377"/>
    </location>
</feature>
<dbReference type="PANTHER" id="PTHR12449">
    <property type="entry name" value="DEATH DOMAIN-CONTAINING PROTEIN"/>
    <property type="match status" value="1"/>
</dbReference>
<dbReference type="InterPro" id="IPR039788">
    <property type="entry name" value="NOL4/NOL4L"/>
</dbReference>
<accession>A0A4Y7NIG7</accession>
<name>A0A4Y7NIG7_9CRUS</name>
<feature type="domain" description="Nucleolar protein 4 helical" evidence="2">
    <location>
        <begin position="203"/>
        <end position="316"/>
    </location>
</feature>
<feature type="region of interest" description="Disordered" evidence="1">
    <location>
        <begin position="172"/>
        <end position="198"/>
    </location>
</feature>
<feature type="compositionally biased region" description="Acidic residues" evidence="1">
    <location>
        <begin position="184"/>
        <end position="195"/>
    </location>
</feature>
<feature type="compositionally biased region" description="Polar residues" evidence="1">
    <location>
        <begin position="422"/>
        <end position="432"/>
    </location>
</feature>
<feature type="compositionally biased region" description="Low complexity" evidence="1">
    <location>
        <begin position="61"/>
        <end position="89"/>
    </location>
</feature>
<evidence type="ECO:0000256" key="1">
    <source>
        <dbReference type="SAM" id="MobiDB-lite"/>
    </source>
</evidence>
<gene>
    <name evidence="3" type="primary">EOG090X05H5</name>
</gene>
<feature type="compositionally biased region" description="Polar residues" evidence="1">
    <location>
        <begin position="391"/>
        <end position="415"/>
    </location>
</feature>
<dbReference type="PANTHER" id="PTHR12449:SF22">
    <property type="entry name" value="NUCLEOLAR PROTEIN 4"/>
    <property type="match status" value="1"/>
</dbReference>
<evidence type="ECO:0000313" key="3">
    <source>
        <dbReference type="EMBL" id="SVE92366.1"/>
    </source>
</evidence>
<proteinExistence type="evidence at transcript level"/>
<feature type="region of interest" description="Disordered" evidence="1">
    <location>
        <begin position="336"/>
        <end position="433"/>
    </location>
</feature>
<feature type="compositionally biased region" description="Basic residues" evidence="1">
    <location>
        <begin position="47"/>
        <end position="57"/>
    </location>
</feature>
<feature type="compositionally biased region" description="Low complexity" evidence="1">
    <location>
        <begin position="107"/>
        <end position="123"/>
    </location>
</feature>
<feature type="region of interest" description="Disordered" evidence="1">
    <location>
        <begin position="34"/>
        <end position="123"/>
    </location>
</feature>
<dbReference type="InterPro" id="IPR056549">
    <property type="entry name" value="HTH_NOL4"/>
</dbReference>
<dbReference type="Pfam" id="PF23079">
    <property type="entry name" value="HTH_NOL4_2nd"/>
    <property type="match status" value="1"/>
</dbReference>
<sequence>MQDESGGEDKPVYKKVAVVEDFFDIIYREHVEFMNNSGGRPPTGKHAGQKRTYRARRGNGASSHVVAVGSVSPPSSTTTQLSPSATTLLHSSTNGVSPGSPTPPASPANAPTTNGKPTTIPAITTNNIDLSLPLTSTLLKRATLAGVSHQQLLGLDRASPITLDLSSKTSDVLMDDHSPGAIKDEDDDDDDDVEDRIDTQDPERLKAFNMFVRLFVDENLDRMVPISRQPREKVQAIIDSCLRQFPEFGERARKRIRTYLKSCRRHKRTRDPSGGVQMEASVTAGGLLSPSGNRPMPPHLTSAVAEQILAQACENENQNAKRLRLGLEPISQPLPAGNETAFVPSSPVSQAPEAHSPATSNIAHTIPTSSATPTSASGMTNLFRPAFGPYQRSSNQTPTSAHQGPTDLSTKSRPASTILGPPTSNGLSSRSSPLPHKLNAAEILAVRQLVMGYRESAAFLLRSADELEQLLHQQHTSL</sequence>